<protein>
    <submittedName>
        <fullName evidence="1">Uncharacterized protein</fullName>
    </submittedName>
</protein>
<evidence type="ECO:0000313" key="1">
    <source>
        <dbReference type="EMBL" id="KAK7313894.1"/>
    </source>
</evidence>
<accession>A0AAN9PXX8</accession>
<comment type="caution">
    <text evidence="1">The sequence shown here is derived from an EMBL/GenBank/DDBJ whole genome shotgun (WGS) entry which is preliminary data.</text>
</comment>
<gene>
    <name evidence="1" type="ORF">VNO77_39098</name>
</gene>
<organism evidence="1 2">
    <name type="scientific">Canavalia gladiata</name>
    <name type="common">Sword bean</name>
    <name type="synonym">Dolichos gladiatus</name>
    <dbReference type="NCBI Taxonomy" id="3824"/>
    <lineage>
        <taxon>Eukaryota</taxon>
        <taxon>Viridiplantae</taxon>
        <taxon>Streptophyta</taxon>
        <taxon>Embryophyta</taxon>
        <taxon>Tracheophyta</taxon>
        <taxon>Spermatophyta</taxon>
        <taxon>Magnoliopsida</taxon>
        <taxon>eudicotyledons</taxon>
        <taxon>Gunneridae</taxon>
        <taxon>Pentapetalae</taxon>
        <taxon>rosids</taxon>
        <taxon>fabids</taxon>
        <taxon>Fabales</taxon>
        <taxon>Fabaceae</taxon>
        <taxon>Papilionoideae</taxon>
        <taxon>50 kb inversion clade</taxon>
        <taxon>NPAAA clade</taxon>
        <taxon>indigoferoid/millettioid clade</taxon>
        <taxon>Phaseoleae</taxon>
        <taxon>Canavalia</taxon>
    </lineage>
</organism>
<evidence type="ECO:0000313" key="2">
    <source>
        <dbReference type="Proteomes" id="UP001367508"/>
    </source>
</evidence>
<dbReference type="AlphaFoldDB" id="A0AAN9PXX8"/>
<proteinExistence type="predicted"/>
<sequence>MKKKDKRGEDVFSKGSALRSWLSFGGRRFFWLEIEVLLQESLWREALSPQAIQEAQCGALLHSESEKTRGDLFSILDRLLSPDVKSISVGGRGKPSRFQGKKLHAKPVSALIEEEFMFFQANFTQVSFESGRTKKLEVDLNSSGIVGSNGSLLNVLHDNWTYHLHGSGRLDSYDVINQALFDLFFRMRCHQLNNLTSLCYNSGHCYFLTSCSIYIRKGEKIYQPLMLTQVQRALLVPSTAIFLSECYMTVDIALGLWLLRVQFSSLPLFYTKKNHALINTLTRNSILVPHFIDGVATIKTC</sequence>
<keyword evidence="2" id="KW-1185">Reference proteome</keyword>
<dbReference type="EMBL" id="JAYMYQ010000009">
    <property type="protein sequence ID" value="KAK7313894.1"/>
    <property type="molecule type" value="Genomic_DNA"/>
</dbReference>
<name>A0AAN9PXX8_CANGL</name>
<dbReference type="Proteomes" id="UP001367508">
    <property type="component" value="Unassembled WGS sequence"/>
</dbReference>
<reference evidence="1 2" key="1">
    <citation type="submission" date="2024-01" db="EMBL/GenBank/DDBJ databases">
        <title>The genomes of 5 underutilized Papilionoideae crops provide insights into root nodulation and disease resistanc.</title>
        <authorList>
            <person name="Jiang F."/>
        </authorList>
    </citation>
    <scope>NUCLEOTIDE SEQUENCE [LARGE SCALE GENOMIC DNA]</scope>
    <source>
        <strain evidence="1">LVBAO_FW01</strain>
        <tissue evidence="1">Leaves</tissue>
    </source>
</reference>